<evidence type="ECO:0000256" key="2">
    <source>
        <dbReference type="SAM" id="MobiDB-lite"/>
    </source>
</evidence>
<gene>
    <name evidence="3" type="ORF">DYB34_012953</name>
</gene>
<keyword evidence="1" id="KW-0175">Coiled coil</keyword>
<accession>A0A418CB63</accession>
<evidence type="ECO:0000313" key="3">
    <source>
        <dbReference type="EMBL" id="RHY71790.1"/>
    </source>
</evidence>
<feature type="coiled-coil region" evidence="1">
    <location>
        <begin position="133"/>
        <end position="200"/>
    </location>
</feature>
<name>A0A418CB63_APHAT</name>
<dbReference type="VEuPathDB" id="FungiDB:H257_17715"/>
<evidence type="ECO:0000313" key="4">
    <source>
        <dbReference type="Proteomes" id="UP000283543"/>
    </source>
</evidence>
<feature type="region of interest" description="Disordered" evidence="2">
    <location>
        <begin position="1"/>
        <end position="21"/>
    </location>
</feature>
<protein>
    <submittedName>
        <fullName evidence="3">Uncharacterized protein</fullName>
    </submittedName>
</protein>
<dbReference type="Proteomes" id="UP000283543">
    <property type="component" value="Unassembled WGS sequence"/>
</dbReference>
<comment type="caution">
    <text evidence="3">The sequence shown here is derived from an EMBL/GenBank/DDBJ whole genome shotgun (WGS) entry which is preliminary data.</text>
</comment>
<feature type="region of interest" description="Disordered" evidence="2">
    <location>
        <begin position="372"/>
        <end position="413"/>
    </location>
</feature>
<feature type="region of interest" description="Disordered" evidence="2">
    <location>
        <begin position="77"/>
        <end position="104"/>
    </location>
</feature>
<organism evidence="3 4">
    <name type="scientific">Aphanomyces astaci</name>
    <name type="common">Crayfish plague agent</name>
    <dbReference type="NCBI Taxonomy" id="112090"/>
    <lineage>
        <taxon>Eukaryota</taxon>
        <taxon>Sar</taxon>
        <taxon>Stramenopiles</taxon>
        <taxon>Oomycota</taxon>
        <taxon>Saprolegniomycetes</taxon>
        <taxon>Saprolegniales</taxon>
        <taxon>Verrucalvaceae</taxon>
        <taxon>Aphanomyces</taxon>
    </lineage>
</organism>
<dbReference type="EMBL" id="QUTB01002651">
    <property type="protein sequence ID" value="RHY71790.1"/>
    <property type="molecule type" value="Genomic_DNA"/>
</dbReference>
<dbReference type="AlphaFoldDB" id="A0A418CB63"/>
<reference evidence="3 4" key="1">
    <citation type="submission" date="2018-08" db="EMBL/GenBank/DDBJ databases">
        <title>Aphanomyces genome sequencing and annotation.</title>
        <authorList>
            <person name="Minardi D."/>
            <person name="Oidtmann B."/>
            <person name="Van Der Giezen M."/>
            <person name="Studholme D.J."/>
        </authorList>
    </citation>
    <scope>NUCLEOTIDE SEQUENCE [LARGE SCALE GENOMIC DNA]</scope>
    <source>
        <strain evidence="3 4">Si</strain>
    </source>
</reference>
<sequence>MTLREKVEQERDQANTERDQLEERVRGLRTELRTCKRRAVNLSTYLEQALAKKERISDDLRFTQQRLKVQLAATMSEKRQGVEVTDSGGPRRRRRGGDTTEGQDYALPRVREGRCTPTAAPAARVQAAQPPVVVSLLGKVRGLRTRLREAQDEEAKKYKDLATRVENAIQAQLSSMADQVRELDRQQRSHEEEVAEVEERYRVEVAAHREASKALAIATQRFADVVPAFWDWVSVHFRVTSGPVFDRLLEAWVRDDPALFEDNCENLSVTEPGCPNPSDPDLALRSGVIPGVSRAYPHDDFGHGCVVRGRRCFGLNKIGVVHDPRDYRYGIRGCGFEPQLNVGGFGGSLGGGPDHKDFGYGLSWPRSTSISVPTNHPAAQVSTPSSKRPSPGTSTQLTKMARRSDPDAAGPLGASLSRSVDSAYASVVARSLWERYSTTLVSFVPLSWHQLPEWRELDRTLRSFWQKYAPFVYVIVRRGRTRGRGSHRTLLGIAGSLFCVVQAYGVQLLRFMFYPHSY</sequence>
<evidence type="ECO:0000256" key="1">
    <source>
        <dbReference type="SAM" id="Coils"/>
    </source>
</evidence>
<proteinExistence type="predicted"/>
<feature type="compositionally biased region" description="Polar residues" evidence="2">
    <location>
        <begin position="380"/>
        <end position="398"/>
    </location>
</feature>